<evidence type="ECO:0000313" key="10">
    <source>
        <dbReference type="Proteomes" id="UP000254029"/>
    </source>
</evidence>
<protein>
    <recommendedName>
        <fullName evidence="7">Flagellar protein</fullName>
    </recommendedName>
</protein>
<keyword evidence="2 7" id="KW-0812">Transmembrane</keyword>
<evidence type="ECO:0000256" key="6">
    <source>
        <dbReference type="ARBA" id="ARBA00037937"/>
    </source>
</evidence>
<accession>A0AAX2M5V7</accession>
<evidence type="ECO:0000256" key="1">
    <source>
        <dbReference type="ARBA" id="ARBA00022475"/>
    </source>
</evidence>
<dbReference type="GO" id="GO:0009425">
    <property type="term" value="C:bacterial-type flagellum basal body"/>
    <property type="evidence" value="ECO:0007669"/>
    <property type="project" value="UniProtKB-SubCell"/>
</dbReference>
<evidence type="ECO:0000256" key="5">
    <source>
        <dbReference type="ARBA" id="ARBA00023143"/>
    </source>
</evidence>
<evidence type="ECO:0000256" key="3">
    <source>
        <dbReference type="ARBA" id="ARBA00022989"/>
    </source>
</evidence>
<dbReference type="InterPro" id="IPR052205">
    <property type="entry name" value="FliO/MopB"/>
</dbReference>
<keyword evidence="1 7" id="KW-1003">Cell membrane</keyword>
<dbReference type="PANTHER" id="PTHR38766:SF1">
    <property type="entry name" value="FLAGELLAR PROTEIN FLIO"/>
    <property type="match status" value="1"/>
</dbReference>
<keyword evidence="9" id="KW-0969">Cilium</keyword>
<dbReference type="PANTHER" id="PTHR38766">
    <property type="entry name" value="FLAGELLAR PROTEIN FLIO"/>
    <property type="match status" value="1"/>
</dbReference>
<keyword evidence="5 7" id="KW-0975">Bacterial flagellum</keyword>
<dbReference type="GO" id="GO:0005886">
    <property type="term" value="C:plasma membrane"/>
    <property type="evidence" value="ECO:0007669"/>
    <property type="project" value="UniProtKB-SubCell"/>
</dbReference>
<keyword evidence="9" id="KW-0966">Cell projection</keyword>
<gene>
    <name evidence="9" type="primary">fliO</name>
    <name evidence="9" type="ORF">NCTC8684_00800</name>
</gene>
<keyword evidence="8" id="KW-0732">Signal</keyword>
<dbReference type="Pfam" id="PF04347">
    <property type="entry name" value="FliO"/>
    <property type="match status" value="1"/>
</dbReference>
<dbReference type="EMBL" id="UIGR01000001">
    <property type="protein sequence ID" value="SUX31739.1"/>
    <property type="molecule type" value="Genomic_DNA"/>
</dbReference>
<reference evidence="9 10" key="1">
    <citation type="submission" date="2018-06" db="EMBL/GenBank/DDBJ databases">
        <authorList>
            <consortium name="Pathogen Informatics"/>
            <person name="Doyle S."/>
        </authorList>
    </citation>
    <scope>NUCLEOTIDE SEQUENCE [LARGE SCALE GENOMIC DNA]</scope>
    <source>
        <strain evidence="9 10">NCTC8684</strain>
    </source>
</reference>
<dbReference type="GO" id="GO:0044781">
    <property type="term" value="P:bacterial-type flagellum organization"/>
    <property type="evidence" value="ECO:0007669"/>
    <property type="project" value="UniProtKB-UniRule"/>
</dbReference>
<comment type="subcellular location">
    <subcellularLocation>
        <location evidence="7">Cell membrane</location>
    </subcellularLocation>
    <subcellularLocation>
        <location evidence="7">Bacterial flagellum basal body</location>
    </subcellularLocation>
</comment>
<feature type="signal peptide" evidence="8">
    <location>
        <begin position="1"/>
        <end position="27"/>
    </location>
</feature>
<comment type="similarity">
    <text evidence="6 7">Belongs to the FliO/MopB family.</text>
</comment>
<comment type="caution">
    <text evidence="9">The sequence shown here is derived from an EMBL/GenBank/DDBJ whole genome shotgun (WGS) entry which is preliminary data.</text>
</comment>
<proteinExistence type="inferred from homology"/>
<evidence type="ECO:0000256" key="7">
    <source>
        <dbReference type="RuleBase" id="RU362064"/>
    </source>
</evidence>
<name>A0AAX2M5V7_CHRVL</name>
<feature type="chain" id="PRO_5043959861" description="Flagellar protein" evidence="8">
    <location>
        <begin position="28"/>
        <end position="157"/>
    </location>
</feature>
<evidence type="ECO:0000256" key="4">
    <source>
        <dbReference type="ARBA" id="ARBA00023136"/>
    </source>
</evidence>
<keyword evidence="3 7" id="KW-1133">Transmembrane helix</keyword>
<dbReference type="AlphaFoldDB" id="A0AAX2M5V7"/>
<evidence type="ECO:0000256" key="8">
    <source>
        <dbReference type="SAM" id="SignalP"/>
    </source>
</evidence>
<dbReference type="Proteomes" id="UP000254029">
    <property type="component" value="Unassembled WGS sequence"/>
</dbReference>
<dbReference type="InterPro" id="IPR022781">
    <property type="entry name" value="Flagellar_biosynth_FliO"/>
</dbReference>
<dbReference type="NCBIfam" id="TIGR03500">
    <property type="entry name" value="FliO_TIGR"/>
    <property type="match status" value="1"/>
</dbReference>
<evidence type="ECO:0000313" key="9">
    <source>
        <dbReference type="EMBL" id="SUX31739.1"/>
    </source>
</evidence>
<evidence type="ECO:0000256" key="2">
    <source>
        <dbReference type="ARBA" id="ARBA00022692"/>
    </source>
</evidence>
<organism evidence="9 10">
    <name type="scientific">Chromobacterium violaceum</name>
    <dbReference type="NCBI Taxonomy" id="536"/>
    <lineage>
        <taxon>Bacteria</taxon>
        <taxon>Pseudomonadati</taxon>
        <taxon>Pseudomonadota</taxon>
        <taxon>Betaproteobacteria</taxon>
        <taxon>Neisseriales</taxon>
        <taxon>Chromobacteriaceae</taxon>
        <taxon>Chromobacterium</taxon>
    </lineage>
</organism>
<feature type="transmembrane region" description="Helical" evidence="7">
    <location>
        <begin position="43"/>
        <end position="66"/>
    </location>
</feature>
<keyword evidence="9" id="KW-0282">Flagellum</keyword>
<keyword evidence="4 7" id="KW-0472">Membrane</keyword>
<sequence length="157" mass="16737">MDMGKRVKVRLALRGALCFMASSPLWAATATAPAPVAAPSPFASLLQVILGLAVVLGAIVGVAWLFKRLSGGMLGGAGRVRVVGGTMVGQKERVVIVELEGEWLVLGVTPQQVNLLSKMPRPEGAESEPAEPAEPFARWLKAALDKSREAQRRRQDK</sequence>